<evidence type="ECO:0000256" key="7">
    <source>
        <dbReference type="ARBA" id="ARBA00023040"/>
    </source>
</evidence>
<dbReference type="Proteomes" id="UP000694407">
    <property type="component" value="Unplaced"/>
</dbReference>
<feature type="transmembrane region" description="Helical" evidence="12">
    <location>
        <begin position="786"/>
        <end position="806"/>
    </location>
</feature>
<keyword evidence="7" id="KW-0297">G-protein coupled receptor</keyword>
<feature type="chain" id="PRO_5034070850" evidence="13">
    <location>
        <begin position="18"/>
        <end position="858"/>
    </location>
</feature>
<reference evidence="15" key="1">
    <citation type="submission" date="2025-08" db="UniProtKB">
        <authorList>
            <consortium name="Ensembl"/>
        </authorList>
    </citation>
    <scope>IDENTIFICATION</scope>
</reference>
<comment type="subcellular location">
    <subcellularLocation>
        <location evidence="1">Cell membrane</location>
        <topology evidence="1">Multi-pass membrane protein</topology>
    </subcellularLocation>
</comment>
<evidence type="ECO:0000256" key="9">
    <source>
        <dbReference type="ARBA" id="ARBA00023170"/>
    </source>
</evidence>
<feature type="transmembrane region" description="Helical" evidence="12">
    <location>
        <begin position="698"/>
        <end position="723"/>
    </location>
</feature>
<protein>
    <submittedName>
        <fullName evidence="15">Vomeronasal type-2 receptor 116-like</fullName>
    </submittedName>
</protein>
<evidence type="ECO:0000256" key="2">
    <source>
        <dbReference type="ARBA" id="ARBA00007242"/>
    </source>
</evidence>
<dbReference type="InterPro" id="IPR028082">
    <property type="entry name" value="Peripla_BP_I"/>
</dbReference>
<dbReference type="Pfam" id="PF00003">
    <property type="entry name" value="7tm_3"/>
    <property type="match status" value="1"/>
</dbReference>
<feature type="signal peptide" evidence="13">
    <location>
        <begin position="1"/>
        <end position="17"/>
    </location>
</feature>
<keyword evidence="6 12" id="KW-1133">Transmembrane helix</keyword>
<evidence type="ECO:0000256" key="13">
    <source>
        <dbReference type="SAM" id="SignalP"/>
    </source>
</evidence>
<dbReference type="Pfam" id="PF07562">
    <property type="entry name" value="NCD3G"/>
    <property type="match status" value="1"/>
</dbReference>
<dbReference type="Gene3D" id="2.10.50.30">
    <property type="entry name" value="GPCR, family 3, nine cysteines domain"/>
    <property type="match status" value="1"/>
</dbReference>
<dbReference type="CDD" id="cd06365">
    <property type="entry name" value="PBP1_pheromone_receptor"/>
    <property type="match status" value="1"/>
</dbReference>
<keyword evidence="16" id="KW-1185">Reference proteome</keyword>
<dbReference type="InterPro" id="IPR001828">
    <property type="entry name" value="ANF_lig-bd_rcpt"/>
</dbReference>
<feature type="transmembrane region" description="Helical" evidence="12">
    <location>
        <begin position="662"/>
        <end position="686"/>
    </location>
</feature>
<evidence type="ECO:0000256" key="6">
    <source>
        <dbReference type="ARBA" id="ARBA00022989"/>
    </source>
</evidence>
<dbReference type="Gene3D" id="3.40.50.2300">
    <property type="match status" value="2"/>
</dbReference>
<feature type="domain" description="G-protein coupled receptors family 3 profile" evidence="14">
    <location>
        <begin position="592"/>
        <end position="856"/>
    </location>
</feature>
<keyword evidence="3" id="KW-1003">Cell membrane</keyword>
<dbReference type="PANTHER" id="PTHR24061">
    <property type="entry name" value="CALCIUM-SENSING RECEPTOR-RELATED"/>
    <property type="match status" value="1"/>
</dbReference>
<dbReference type="Ensembl" id="ENSMMMT00000026004.1">
    <property type="protein sequence ID" value="ENSMMMP00000022954.1"/>
    <property type="gene ID" value="ENSMMMG00000020108.1"/>
</dbReference>
<evidence type="ECO:0000256" key="12">
    <source>
        <dbReference type="SAM" id="Phobius"/>
    </source>
</evidence>
<dbReference type="FunFam" id="2.10.50.30:FF:000002">
    <property type="entry name" value="Vomeronasal 2 receptor, h1"/>
    <property type="match status" value="1"/>
</dbReference>
<evidence type="ECO:0000313" key="16">
    <source>
        <dbReference type="Proteomes" id="UP000694407"/>
    </source>
</evidence>
<name>A0A8C6EXB9_MARMA</name>
<comment type="similarity">
    <text evidence="2">Belongs to the G-protein coupled receptor 3 family.</text>
</comment>
<organism evidence="15 16">
    <name type="scientific">Marmota marmota marmota</name>
    <name type="common">Alpine marmot</name>
    <dbReference type="NCBI Taxonomy" id="9994"/>
    <lineage>
        <taxon>Eukaryota</taxon>
        <taxon>Metazoa</taxon>
        <taxon>Chordata</taxon>
        <taxon>Craniata</taxon>
        <taxon>Vertebrata</taxon>
        <taxon>Euteleostomi</taxon>
        <taxon>Mammalia</taxon>
        <taxon>Eutheria</taxon>
        <taxon>Euarchontoglires</taxon>
        <taxon>Glires</taxon>
        <taxon>Rodentia</taxon>
        <taxon>Sciuromorpha</taxon>
        <taxon>Sciuridae</taxon>
        <taxon>Xerinae</taxon>
        <taxon>Marmotini</taxon>
        <taxon>Marmota</taxon>
    </lineage>
</organism>
<dbReference type="InterPro" id="IPR017978">
    <property type="entry name" value="GPCR_3_C"/>
</dbReference>
<dbReference type="FunFam" id="3.40.50.2300:FF:000024">
    <property type="entry name" value="Vomeronasal 2, receptor 73"/>
    <property type="match status" value="1"/>
</dbReference>
<dbReference type="PANTHER" id="PTHR24061:SF545">
    <property type="entry name" value="VOMERONASAL 2, RECEPTOR 118-RELATED"/>
    <property type="match status" value="1"/>
</dbReference>
<feature type="transmembrane region" description="Helical" evidence="12">
    <location>
        <begin position="818"/>
        <end position="842"/>
    </location>
</feature>
<evidence type="ECO:0000259" key="14">
    <source>
        <dbReference type="PROSITE" id="PS50259"/>
    </source>
</evidence>
<reference evidence="15" key="2">
    <citation type="submission" date="2025-09" db="UniProtKB">
        <authorList>
            <consortium name="Ensembl"/>
        </authorList>
    </citation>
    <scope>IDENTIFICATION</scope>
</reference>
<dbReference type="PROSITE" id="PS50259">
    <property type="entry name" value="G_PROTEIN_RECEP_F3_4"/>
    <property type="match status" value="1"/>
</dbReference>
<dbReference type="GeneTree" id="ENSGT00950000183069"/>
<evidence type="ECO:0000313" key="15">
    <source>
        <dbReference type="Ensembl" id="ENSMMMP00000022954.1"/>
    </source>
</evidence>
<keyword evidence="10" id="KW-0325">Glycoprotein</keyword>
<dbReference type="InterPro" id="IPR000068">
    <property type="entry name" value="GPCR_3_Ca_sens_rcpt-rel"/>
</dbReference>
<evidence type="ECO:0000256" key="8">
    <source>
        <dbReference type="ARBA" id="ARBA00023136"/>
    </source>
</evidence>
<dbReference type="GO" id="GO:0005886">
    <property type="term" value="C:plasma membrane"/>
    <property type="evidence" value="ECO:0007669"/>
    <property type="project" value="UniProtKB-SubCell"/>
</dbReference>
<proteinExistence type="inferred from homology"/>
<evidence type="ECO:0000256" key="3">
    <source>
        <dbReference type="ARBA" id="ARBA00022475"/>
    </source>
</evidence>
<dbReference type="SUPFAM" id="SSF53822">
    <property type="entry name" value="Periplasmic binding protein-like I"/>
    <property type="match status" value="1"/>
</dbReference>
<keyword evidence="5 13" id="KW-0732">Signal</keyword>
<evidence type="ECO:0000256" key="5">
    <source>
        <dbReference type="ARBA" id="ARBA00022729"/>
    </source>
</evidence>
<sequence length="858" mass="95574">MVFFLVLLFLLPQPVHTSWVEIQNCLQYLRPAVYRDGDLVLSGFFPLYYMNQDADLSRISFLLQPKTEVRATSWFWKNYQYVLAFYFAIEEINKDSHLLPNLTLGFHVYNAFSSDQFTLWSTLLWLSGKMQTLPNYNCQTQSKSAAIIAGTMSAFSAEIGTLLELYRTPQVTYGPFDPMLSDKDQFPSLYQMAPKDSSLAHAMVSLLLHFGWTWVALFLSDDLKGEQFLRDLKAEMVKNGICVALTEKLPVTKIMYGTGDITFMSRIRVSSANVHILHGEAGSLVTVDMAADFFLTTGKVWIMAAKQEIVLHEMNHMLHSFHGGFSFSPHKGEIPGFRHFLQTVTPSRYPEDFYFTKLWLHLFHCSPAGSLCGQIYNCPPNASFEFVSGVIDMMTLTDSSYFIYNAVYAVAHVLHNMLDFLVHMVFHLSFGCTPHVQLCLLQLHPFLKNVRFTNSAGDHISLGEKSSQMAQYDIHNAVNFPAGLGLLVKVGEFVPRSPLGQGLVMCRIVTGALFPQTPRSVCSQSCRPGFRKIPQEGRPVCCFACVFCPEGHISNQTDAERCVQCPAHEHPNSERTHCIPKVVTFLAYEDPLGMTLACTALCFSAFTAAVLGVFVKHRDTPIVKANNRALSYILLISLTFCFLCSLPFIGRPSTATCILQETTFGLVFTVAVSTVLAKTVTVILAFKVTAPGRRMRQWLVSGAPNFIIPSCSLIQLTLCAVWLGTSPPFVDTDTHSDHGCIIITCNMGSVTAFYCALGYLGSLALGTFTVAFLARNLPDTFNEAKVLTFSMLVFCSVWLTFLPVYHSTKGKVMVAVEVFSILASSAGLLGCIFVPKCYVVLLRPHRTHAVKMTIKKKS</sequence>
<dbReference type="GO" id="GO:0004930">
    <property type="term" value="F:G protein-coupled receptor activity"/>
    <property type="evidence" value="ECO:0007669"/>
    <property type="project" value="UniProtKB-KW"/>
</dbReference>
<dbReference type="InterPro" id="IPR004073">
    <property type="entry name" value="GPCR_3_vmron_rcpt_2"/>
</dbReference>
<dbReference type="InterPro" id="IPR011500">
    <property type="entry name" value="GPCR_3_9-Cys_dom"/>
</dbReference>
<evidence type="ECO:0000256" key="4">
    <source>
        <dbReference type="ARBA" id="ARBA00022692"/>
    </source>
</evidence>
<feature type="transmembrane region" description="Helical" evidence="12">
    <location>
        <begin position="751"/>
        <end position="774"/>
    </location>
</feature>
<dbReference type="PRINTS" id="PR00248">
    <property type="entry name" value="GPCRMGR"/>
</dbReference>
<dbReference type="CDD" id="cd15283">
    <property type="entry name" value="7tmC_V2R_pheromone"/>
    <property type="match status" value="1"/>
</dbReference>
<dbReference type="PRINTS" id="PR01535">
    <property type="entry name" value="VOMERONASL2R"/>
</dbReference>
<keyword evidence="9" id="KW-0675">Receptor</keyword>
<keyword evidence="8 12" id="KW-0472">Membrane</keyword>
<accession>A0A8C6EXB9</accession>
<dbReference type="InterPro" id="IPR038550">
    <property type="entry name" value="GPCR_3_9-Cys_sf"/>
</dbReference>
<feature type="transmembrane region" description="Helical" evidence="12">
    <location>
        <begin position="629"/>
        <end position="650"/>
    </location>
</feature>
<dbReference type="InterPro" id="IPR000337">
    <property type="entry name" value="GPCR_3"/>
</dbReference>
<evidence type="ECO:0000256" key="11">
    <source>
        <dbReference type="ARBA" id="ARBA00023224"/>
    </source>
</evidence>
<keyword evidence="4 12" id="KW-0812">Transmembrane</keyword>
<feature type="transmembrane region" description="Helical" evidence="12">
    <location>
        <begin position="592"/>
        <end position="617"/>
    </location>
</feature>
<dbReference type="Pfam" id="PF01094">
    <property type="entry name" value="ANF_receptor"/>
    <property type="match status" value="1"/>
</dbReference>
<dbReference type="AlphaFoldDB" id="A0A8C6EXB9"/>
<evidence type="ECO:0000256" key="10">
    <source>
        <dbReference type="ARBA" id="ARBA00023180"/>
    </source>
</evidence>
<keyword evidence="11" id="KW-0807">Transducer</keyword>
<evidence type="ECO:0000256" key="1">
    <source>
        <dbReference type="ARBA" id="ARBA00004651"/>
    </source>
</evidence>